<accession>Q1I393</accession>
<sequence>MCLDKALEDGVDPAGGKAKAVNIGKSGKGHGTHKPACKSCRDVMKHLGLEWE</sequence>
<dbReference type="EMBL" id="CT573326">
    <property type="protein sequence ID" value="CAK17893.1"/>
    <property type="molecule type" value="Genomic_DNA"/>
</dbReference>
<gene>
    <name evidence="1" type="ordered locus">PSEEN5269</name>
</gene>
<dbReference type="HOGENOM" id="CLU_3083716_0_0_6"/>
<dbReference type="Proteomes" id="UP000000658">
    <property type="component" value="Chromosome"/>
</dbReference>
<evidence type="ECO:0000313" key="2">
    <source>
        <dbReference type="Proteomes" id="UP000000658"/>
    </source>
</evidence>
<reference evidence="1 2" key="1">
    <citation type="journal article" date="2006" name="Nat. Biotechnol.">
        <title>Complete genome sequence of the entomopathogenic and metabolically versatile soil bacterium Pseudomonas entomophila.</title>
        <authorList>
            <person name="Vodovar N."/>
            <person name="Vallenet D."/>
            <person name="Cruveiller S."/>
            <person name="Rouy Z."/>
            <person name="Barbe V."/>
            <person name="Acosta C."/>
            <person name="Cattolico L."/>
            <person name="Jubin C."/>
            <person name="Lajus A."/>
            <person name="Segurens B."/>
            <person name="Vacherie B."/>
            <person name="Wincker P."/>
            <person name="Weissenbach J."/>
            <person name="Lemaitre B."/>
            <person name="Medigue C."/>
            <person name="Boccard F."/>
        </authorList>
    </citation>
    <scope>NUCLEOTIDE SEQUENCE [LARGE SCALE GENOMIC DNA]</scope>
    <source>
        <strain evidence="1 2">L48</strain>
    </source>
</reference>
<dbReference type="AlphaFoldDB" id="Q1I393"/>
<dbReference type="STRING" id="384676.PSEEN5269"/>
<name>Q1I393_PSEE4</name>
<proteinExistence type="predicted"/>
<dbReference type="KEGG" id="pen:PSEEN5269"/>
<evidence type="ECO:0000313" key="1">
    <source>
        <dbReference type="EMBL" id="CAK17893.1"/>
    </source>
</evidence>
<organism evidence="1 2">
    <name type="scientific">Pseudomonas entomophila (strain L48)</name>
    <dbReference type="NCBI Taxonomy" id="384676"/>
    <lineage>
        <taxon>Bacteria</taxon>
        <taxon>Pseudomonadati</taxon>
        <taxon>Pseudomonadota</taxon>
        <taxon>Gammaproteobacteria</taxon>
        <taxon>Pseudomonadales</taxon>
        <taxon>Pseudomonadaceae</taxon>
        <taxon>Pseudomonas</taxon>
    </lineage>
</organism>
<protein>
    <submittedName>
        <fullName evidence="1">Uncharacterized protein</fullName>
    </submittedName>
</protein>